<dbReference type="SUPFAM" id="SSF75620">
    <property type="entry name" value="Release factor"/>
    <property type="match status" value="1"/>
</dbReference>
<dbReference type="RefSeq" id="WP_168741184.1">
    <property type="nucleotide sequence ID" value="NZ_JABAHZ010000006.1"/>
</dbReference>
<evidence type="ECO:0000259" key="2">
    <source>
        <dbReference type="PROSITE" id="PS00745"/>
    </source>
</evidence>
<dbReference type="Proteomes" id="UP000552864">
    <property type="component" value="Unassembled WGS sequence"/>
</dbReference>
<dbReference type="Gene3D" id="3.30.70.1660">
    <property type="match status" value="1"/>
</dbReference>
<name>A0A847SUL1_9BACT</name>
<dbReference type="InterPro" id="IPR000352">
    <property type="entry name" value="Pep_chain_release_fac_I"/>
</dbReference>
<dbReference type="InterPro" id="IPR017509">
    <property type="entry name" value="PrfH"/>
</dbReference>
<accession>A0A847SUL1</accession>
<dbReference type="InterPro" id="IPR045853">
    <property type="entry name" value="Pep_chain_release_fac_I_sf"/>
</dbReference>
<dbReference type="GO" id="GO:0003747">
    <property type="term" value="F:translation release factor activity"/>
    <property type="evidence" value="ECO:0007669"/>
    <property type="project" value="InterPro"/>
</dbReference>
<sequence>MDKAIIQITSGRGPAECSRVVARVQELMLKQGRAAGISLEVLENIKGDLQGTLSSATLLAQGERLPAFIKEWEGTVQWVSPSPYRKFHKRKNWFAGVSVFDVQQQLSWNVKDVVLEACRASGPGGQHVNKVETAVRGTHLPSGLQVLAMDSRSQLQNKQLCLQRLEAKFLAWQTTRLVGQQQDRWQEHNELERGQAVKVIRERL</sequence>
<dbReference type="EMBL" id="JABAHZ010000006">
    <property type="protein sequence ID" value="NLR81556.1"/>
    <property type="molecule type" value="Genomic_DNA"/>
</dbReference>
<comment type="caution">
    <text evidence="3">The sequence shown here is derived from an EMBL/GenBank/DDBJ whole genome shotgun (WGS) entry which is preliminary data.</text>
</comment>
<dbReference type="PANTHER" id="PTHR43116">
    <property type="entry name" value="PEPTIDE CHAIN RELEASE FACTOR 2"/>
    <property type="match status" value="1"/>
</dbReference>
<protein>
    <submittedName>
        <fullName evidence="3">Peptide chain release factor H</fullName>
    </submittedName>
</protein>
<evidence type="ECO:0000313" key="4">
    <source>
        <dbReference type="Proteomes" id="UP000552864"/>
    </source>
</evidence>
<dbReference type="Pfam" id="PF00472">
    <property type="entry name" value="RF-1"/>
    <property type="match status" value="1"/>
</dbReference>
<dbReference type="Gene3D" id="3.30.160.20">
    <property type="match status" value="1"/>
</dbReference>
<evidence type="ECO:0000313" key="3">
    <source>
        <dbReference type="EMBL" id="NLR81556.1"/>
    </source>
</evidence>
<organism evidence="3 4">
    <name type="scientific">Chitinophaga eiseniae</name>
    <dbReference type="NCBI Taxonomy" id="634771"/>
    <lineage>
        <taxon>Bacteria</taxon>
        <taxon>Pseudomonadati</taxon>
        <taxon>Bacteroidota</taxon>
        <taxon>Chitinophagia</taxon>
        <taxon>Chitinophagales</taxon>
        <taxon>Chitinophagaceae</taxon>
        <taxon>Chitinophaga</taxon>
    </lineage>
</organism>
<evidence type="ECO:0000256" key="1">
    <source>
        <dbReference type="ARBA" id="ARBA00010835"/>
    </source>
</evidence>
<dbReference type="AlphaFoldDB" id="A0A847SUL1"/>
<comment type="similarity">
    <text evidence="1">Belongs to the prokaryotic/mitochondrial release factor family.</text>
</comment>
<reference evidence="3 4" key="1">
    <citation type="submission" date="2020-04" db="EMBL/GenBank/DDBJ databases">
        <authorList>
            <person name="Yin C."/>
        </authorList>
    </citation>
    <scope>NUCLEOTIDE SEQUENCE [LARGE SCALE GENOMIC DNA]</scope>
    <source>
        <strain evidence="3 4">Ak56</strain>
    </source>
</reference>
<keyword evidence="4" id="KW-1185">Reference proteome</keyword>
<dbReference type="PANTHER" id="PTHR43116:SF3">
    <property type="entry name" value="CLASS I PEPTIDE CHAIN RELEASE FACTOR"/>
    <property type="match status" value="1"/>
</dbReference>
<feature type="domain" description="Prokaryotic-type class I peptide chain release factors" evidence="2">
    <location>
        <begin position="119"/>
        <end position="135"/>
    </location>
</feature>
<dbReference type="NCBIfam" id="TIGR03072">
    <property type="entry name" value="release_prfH"/>
    <property type="match status" value="1"/>
</dbReference>
<gene>
    <name evidence="3" type="ORF">HGH91_23210</name>
</gene>
<proteinExistence type="inferred from homology"/>
<dbReference type="PROSITE" id="PS00745">
    <property type="entry name" value="RF_PROK_I"/>
    <property type="match status" value="1"/>
</dbReference>